<dbReference type="InterPro" id="IPR036152">
    <property type="entry name" value="Asp/glu_Ase-like_sf"/>
</dbReference>
<gene>
    <name evidence="5" type="primary">ansA</name>
    <name evidence="5" type="ORF">Pa4123_19580</name>
</gene>
<dbReference type="InterPro" id="IPR006034">
    <property type="entry name" value="Asparaginase/glutaminase-like"/>
</dbReference>
<evidence type="ECO:0000313" key="5">
    <source>
        <dbReference type="EMBL" id="GLH96684.1"/>
    </source>
</evidence>
<dbReference type="SMART" id="SM00870">
    <property type="entry name" value="Asparaginase"/>
    <property type="match status" value="1"/>
</dbReference>
<comment type="caution">
    <text evidence="5">The sequence shown here is derived from an EMBL/GenBank/DDBJ whole genome shotgun (WGS) entry which is preliminary data.</text>
</comment>
<feature type="domain" description="L-asparaginase N-terminal" evidence="3">
    <location>
        <begin position="2"/>
        <end position="185"/>
    </location>
</feature>
<dbReference type="PIRSF" id="PIRSF500176">
    <property type="entry name" value="L_ASNase"/>
    <property type="match status" value="1"/>
</dbReference>
<evidence type="ECO:0000313" key="6">
    <source>
        <dbReference type="Proteomes" id="UP001144280"/>
    </source>
</evidence>
<dbReference type="InterPro" id="IPR027473">
    <property type="entry name" value="L-asparaginase_C"/>
</dbReference>
<dbReference type="PANTHER" id="PTHR11707">
    <property type="entry name" value="L-ASPARAGINASE"/>
    <property type="match status" value="1"/>
</dbReference>
<reference evidence="5" key="1">
    <citation type="submission" date="2022-12" db="EMBL/GenBank/DDBJ databases">
        <title>New Phytohabitans aurantiacus sp. RD004123 nov., an actinomycete isolated from soil.</title>
        <authorList>
            <person name="Triningsih D.W."/>
            <person name="Harunari E."/>
            <person name="Igarashi Y."/>
        </authorList>
    </citation>
    <scope>NUCLEOTIDE SEQUENCE</scope>
    <source>
        <strain evidence="5">RD004123</strain>
    </source>
</reference>
<dbReference type="Proteomes" id="UP001144280">
    <property type="component" value="Unassembled WGS sequence"/>
</dbReference>
<keyword evidence="2" id="KW-0378">Hydrolase</keyword>
<dbReference type="InterPro" id="IPR040919">
    <property type="entry name" value="Asparaginase_C"/>
</dbReference>
<dbReference type="SFLD" id="SFLDS00057">
    <property type="entry name" value="Glutaminase/Asparaginase"/>
    <property type="match status" value="1"/>
</dbReference>
<dbReference type="InterPro" id="IPR027474">
    <property type="entry name" value="L-asparaginase_N"/>
</dbReference>
<dbReference type="Gene3D" id="3.40.50.40">
    <property type="match status" value="1"/>
</dbReference>
<dbReference type="Pfam" id="PF17763">
    <property type="entry name" value="Asparaginase_C"/>
    <property type="match status" value="1"/>
</dbReference>
<dbReference type="InterPro" id="IPR004550">
    <property type="entry name" value="AsnASE_II"/>
</dbReference>
<organism evidence="5 6">
    <name type="scientific">Phytohabitans aurantiacus</name>
    <dbReference type="NCBI Taxonomy" id="3016789"/>
    <lineage>
        <taxon>Bacteria</taxon>
        <taxon>Bacillati</taxon>
        <taxon>Actinomycetota</taxon>
        <taxon>Actinomycetes</taxon>
        <taxon>Micromonosporales</taxon>
        <taxon>Micromonosporaceae</taxon>
    </lineage>
</organism>
<dbReference type="PROSITE" id="PS51732">
    <property type="entry name" value="ASN_GLN_ASE_3"/>
    <property type="match status" value="1"/>
</dbReference>
<comment type="similarity">
    <text evidence="1">Belongs to the asparaginase 1 family.</text>
</comment>
<feature type="domain" description="Asparaginase/glutaminase C-terminal" evidence="4">
    <location>
        <begin position="205"/>
        <end position="318"/>
    </location>
</feature>
<evidence type="ECO:0000256" key="2">
    <source>
        <dbReference type="ARBA" id="ARBA00022801"/>
    </source>
</evidence>
<dbReference type="PANTHER" id="PTHR11707:SF28">
    <property type="entry name" value="60 KDA LYSOPHOSPHOLIPASE"/>
    <property type="match status" value="1"/>
</dbReference>
<evidence type="ECO:0000259" key="3">
    <source>
        <dbReference type="Pfam" id="PF00710"/>
    </source>
</evidence>
<dbReference type="InterPro" id="IPR037152">
    <property type="entry name" value="L-asparaginase_N_sf"/>
</dbReference>
<accession>A0ABQ5QQL6</accession>
<evidence type="ECO:0000259" key="4">
    <source>
        <dbReference type="Pfam" id="PF17763"/>
    </source>
</evidence>
<dbReference type="PRINTS" id="PR00139">
    <property type="entry name" value="ASNGLNASE"/>
</dbReference>
<evidence type="ECO:0000256" key="1">
    <source>
        <dbReference type="ARBA" id="ARBA00010518"/>
    </source>
</evidence>
<dbReference type="Gene3D" id="3.40.50.1170">
    <property type="entry name" value="L-asparaginase, N-terminal domain"/>
    <property type="match status" value="1"/>
</dbReference>
<dbReference type="EMBL" id="BSDI01000007">
    <property type="protein sequence ID" value="GLH96684.1"/>
    <property type="molecule type" value="Genomic_DNA"/>
</dbReference>
<keyword evidence="6" id="KW-1185">Reference proteome</keyword>
<proteinExistence type="inferred from homology"/>
<dbReference type="Pfam" id="PF00710">
    <property type="entry name" value="Asparaginase"/>
    <property type="match status" value="1"/>
</dbReference>
<dbReference type="CDD" id="cd08964">
    <property type="entry name" value="L-asparaginase_II"/>
    <property type="match status" value="1"/>
</dbReference>
<name>A0ABQ5QQL6_9ACTN</name>
<dbReference type="PIRSF" id="PIRSF001220">
    <property type="entry name" value="L-ASNase_gatD"/>
    <property type="match status" value="1"/>
</dbReference>
<protein>
    <submittedName>
        <fullName evidence="5">L-asparaginase</fullName>
    </submittedName>
</protein>
<dbReference type="SUPFAM" id="SSF53774">
    <property type="entry name" value="Glutaminase/Asparaginase"/>
    <property type="match status" value="1"/>
</dbReference>
<sequence>MLVVSLGGTITMTPIATGGVAPALSVDQLIAGVPGLAELDADLEAVDFRQLPGASVSFDDVAGLADLVRRNLAAGVDGVVVIQGTDTIEETSYLLDLYHSGPEPIVVTGAMRNAAMAGADGPANLLGAVQVAASPAARDLGCVVVFADEIHAARRVRKTHSTAGSTFRSPNGGPLGYVVEGQPRMLIERLSRTPAFRPGGSRPTVAVVTVTLDDDGAVLDGLGSRVDGVILAAFGAGHVPQAMVPALQYLVEAVPVVLASRTGAGPVLTGTYGFPGSERDLVARGLIPAGFLDPFKARVLLRVLLAAGTDRDGIRAAFTAAG</sequence>